<reference evidence="9 10" key="1">
    <citation type="journal article" date="2021" name="J. Hered.">
        <title>A chromosome-level genome assembly of the parasitoid wasp, Cotesia glomerata (Hymenoptera: Braconidae).</title>
        <authorList>
            <person name="Pinto B.J."/>
            <person name="Weis J.J."/>
            <person name="Gamble T."/>
            <person name="Ode P.J."/>
            <person name="Paul R."/>
            <person name="Zaspel J.M."/>
        </authorList>
    </citation>
    <scope>NUCLEOTIDE SEQUENCE [LARGE SCALE GENOMIC DNA]</scope>
    <source>
        <strain evidence="9">CgM1</strain>
    </source>
</reference>
<evidence type="ECO:0000313" key="10">
    <source>
        <dbReference type="Proteomes" id="UP000826195"/>
    </source>
</evidence>
<evidence type="ECO:0000256" key="1">
    <source>
        <dbReference type="ARBA" id="ARBA00004245"/>
    </source>
</evidence>
<dbReference type="SUPFAM" id="SSF48452">
    <property type="entry name" value="TPR-like"/>
    <property type="match status" value="1"/>
</dbReference>
<dbReference type="InterPro" id="IPR049039">
    <property type="entry name" value="RMD1-3_a_helical_rpt"/>
</dbReference>
<evidence type="ECO:0000256" key="4">
    <source>
        <dbReference type="ARBA" id="ARBA00022737"/>
    </source>
</evidence>
<comment type="subunit">
    <text evidence="2">Interacts with microtubules.</text>
</comment>
<dbReference type="InterPro" id="IPR011990">
    <property type="entry name" value="TPR-like_helical_dom_sf"/>
</dbReference>
<evidence type="ECO:0000256" key="3">
    <source>
        <dbReference type="ARBA" id="ARBA00022490"/>
    </source>
</evidence>
<dbReference type="Pfam" id="PF21033">
    <property type="entry name" value="RMD1-3"/>
    <property type="match status" value="1"/>
</dbReference>
<organism evidence="9 10">
    <name type="scientific">Cotesia glomerata</name>
    <name type="common">Lepidopteran parasitic wasp</name>
    <name type="synonym">Apanteles glomeratus</name>
    <dbReference type="NCBI Taxonomy" id="32391"/>
    <lineage>
        <taxon>Eukaryota</taxon>
        <taxon>Metazoa</taxon>
        <taxon>Ecdysozoa</taxon>
        <taxon>Arthropoda</taxon>
        <taxon>Hexapoda</taxon>
        <taxon>Insecta</taxon>
        <taxon>Pterygota</taxon>
        <taxon>Neoptera</taxon>
        <taxon>Endopterygota</taxon>
        <taxon>Hymenoptera</taxon>
        <taxon>Apocrita</taxon>
        <taxon>Ichneumonoidea</taxon>
        <taxon>Braconidae</taxon>
        <taxon>Microgastrinae</taxon>
        <taxon>Cotesia</taxon>
    </lineage>
</organism>
<evidence type="ECO:0000256" key="8">
    <source>
        <dbReference type="ARBA" id="ARBA00041958"/>
    </source>
</evidence>
<keyword evidence="10" id="KW-1185">Reference proteome</keyword>
<dbReference type="GO" id="GO:0005876">
    <property type="term" value="C:spindle microtubule"/>
    <property type="evidence" value="ECO:0007669"/>
    <property type="project" value="TreeGrafter"/>
</dbReference>
<comment type="caution">
    <text evidence="9">The sequence shown here is derived from an EMBL/GenBank/DDBJ whole genome shotgun (WGS) entry which is preliminary data.</text>
</comment>
<dbReference type="Proteomes" id="UP000826195">
    <property type="component" value="Unassembled WGS sequence"/>
</dbReference>
<name>A0AAV7HV26_COTGL</name>
<accession>A0AAV7HV26</accession>
<proteinExistence type="predicted"/>
<evidence type="ECO:0000256" key="5">
    <source>
        <dbReference type="ARBA" id="ARBA00022803"/>
    </source>
</evidence>
<dbReference type="PANTHER" id="PTHR16056:SF16">
    <property type="entry name" value="REGULATOR OF MICROTUBULE DYNAMICS PROTEIN 1"/>
    <property type="match status" value="1"/>
</dbReference>
<evidence type="ECO:0000313" key="9">
    <source>
        <dbReference type="EMBL" id="KAH0534376.1"/>
    </source>
</evidence>
<sequence length="289" mass="33087">MIFQRILRLARSYSSRISFNGLPFIFSKKYFPVKKLPAPLPIISLGLWGFAKKDELDISSTKSRNALFSKVDALYENREYSKVRDILDQLRDSKDVEVLWRLARALYNISKTASDVGAKKLIYDAYNLITEAAAIDDKHWAVHKWTAILIDSKTNYEGMKEKIKTLNVVKEHMLAASELNPNDATTLYMLGNWCYSVADLAWYQKKIASAIFGKVPDSSFEEALQYLEAAEKADPLFYSHNLLLLGKTYLKLDRKDEAKKFLKMTAEFPAKNDDDQKAKQEASKILNSF</sequence>
<keyword evidence="4" id="KW-0677">Repeat</keyword>
<comment type="subcellular location">
    <subcellularLocation>
        <location evidence="1">Cytoplasm</location>
        <location evidence="1">Cytoskeleton</location>
    </subcellularLocation>
</comment>
<evidence type="ECO:0000256" key="6">
    <source>
        <dbReference type="ARBA" id="ARBA00023212"/>
    </source>
</evidence>
<dbReference type="GO" id="GO:0005739">
    <property type="term" value="C:mitochondrion"/>
    <property type="evidence" value="ECO:0007669"/>
    <property type="project" value="TreeGrafter"/>
</dbReference>
<dbReference type="Gene3D" id="1.25.40.10">
    <property type="entry name" value="Tetratricopeptide repeat domain"/>
    <property type="match status" value="1"/>
</dbReference>
<keyword evidence="6" id="KW-0206">Cytoskeleton</keyword>
<gene>
    <name evidence="9" type="ORF">KQX54_003489</name>
</gene>
<dbReference type="GO" id="GO:0008017">
    <property type="term" value="F:microtubule binding"/>
    <property type="evidence" value="ECO:0007669"/>
    <property type="project" value="TreeGrafter"/>
</dbReference>
<dbReference type="EMBL" id="JAHXZJ010002982">
    <property type="protein sequence ID" value="KAH0534376.1"/>
    <property type="molecule type" value="Genomic_DNA"/>
</dbReference>
<dbReference type="GO" id="GO:0097431">
    <property type="term" value="C:mitotic spindle pole"/>
    <property type="evidence" value="ECO:0007669"/>
    <property type="project" value="TreeGrafter"/>
</dbReference>
<keyword evidence="3" id="KW-0963">Cytoplasm</keyword>
<keyword evidence="5" id="KW-0802">TPR repeat</keyword>
<dbReference type="AlphaFoldDB" id="A0AAV7HV26"/>
<protein>
    <recommendedName>
        <fullName evidence="7">Regulator of microtubule dynamics protein 1</fullName>
    </recommendedName>
    <alternativeName>
        <fullName evidence="8">Protein FAM82B</fullName>
    </alternativeName>
</protein>
<evidence type="ECO:0000256" key="2">
    <source>
        <dbReference type="ARBA" id="ARBA00011375"/>
    </source>
</evidence>
<evidence type="ECO:0000256" key="7">
    <source>
        <dbReference type="ARBA" id="ARBA00039966"/>
    </source>
</evidence>
<dbReference type="PANTHER" id="PTHR16056">
    <property type="entry name" value="REGULATOR OF MICROTUBULE DYNAMICS PROTEIN"/>
    <property type="match status" value="1"/>
</dbReference>